<comment type="caution">
    <text evidence="12">The sequence shown here is derived from an EMBL/GenBank/DDBJ whole genome shotgun (WGS) entry which is preliminary data.</text>
</comment>
<feature type="site" description="Interaction with tRNA" evidence="9">
    <location>
        <position position="378"/>
    </location>
</feature>
<proteinExistence type="inferred from homology"/>
<keyword evidence="5 9" id="KW-0067">ATP-binding</keyword>
<keyword evidence="6 9" id="KW-0694">RNA-binding</keyword>
<evidence type="ECO:0000259" key="10">
    <source>
        <dbReference type="Pfam" id="PF20258"/>
    </source>
</evidence>
<feature type="domain" description="tRNA-specific 2-thiouridylase MnmA-like central" evidence="11">
    <location>
        <begin position="255"/>
        <end position="304"/>
    </location>
</feature>
<reference evidence="13" key="1">
    <citation type="journal article" date="2019" name="Int. J. Syst. Evol. Microbiol.">
        <title>The Global Catalogue of Microorganisms (GCM) 10K type strain sequencing project: providing services to taxonomists for standard genome sequencing and annotation.</title>
        <authorList>
            <consortium name="The Broad Institute Genomics Platform"/>
            <consortium name="The Broad Institute Genome Sequencing Center for Infectious Disease"/>
            <person name="Wu L."/>
            <person name="Ma J."/>
        </authorList>
    </citation>
    <scope>NUCLEOTIDE SEQUENCE [LARGE SCALE GENOMIC DNA]</scope>
    <source>
        <strain evidence="13">JCM 18274</strain>
    </source>
</reference>
<feature type="domain" description="tRNA-specific 2-thiouridylase MnmA-like C-terminal" evidence="10">
    <location>
        <begin position="321"/>
        <end position="394"/>
    </location>
</feature>
<gene>
    <name evidence="9 12" type="primary">mnmA</name>
    <name evidence="12" type="ORF">GCM10023311_28460</name>
</gene>
<keyword evidence="3 9" id="KW-0819">tRNA processing</keyword>
<dbReference type="EMBL" id="BAABJH010000007">
    <property type="protein sequence ID" value="GAA4901093.1"/>
    <property type="molecule type" value="Genomic_DNA"/>
</dbReference>
<feature type="active site" description="Nucleophile" evidence="9">
    <location>
        <position position="100"/>
    </location>
</feature>
<dbReference type="Gene3D" id="2.40.30.10">
    <property type="entry name" value="Translation factors"/>
    <property type="match status" value="1"/>
</dbReference>
<dbReference type="InterPro" id="IPR023382">
    <property type="entry name" value="MnmA-like_central_sf"/>
</dbReference>
<keyword evidence="13" id="KW-1185">Reference proteome</keyword>
<evidence type="ECO:0000256" key="7">
    <source>
        <dbReference type="ARBA" id="ARBA00023157"/>
    </source>
</evidence>
<feature type="region of interest" description="Interaction with tRNA" evidence="9">
    <location>
        <begin position="346"/>
        <end position="347"/>
    </location>
</feature>
<evidence type="ECO:0000259" key="11">
    <source>
        <dbReference type="Pfam" id="PF20259"/>
    </source>
</evidence>
<dbReference type="Pfam" id="PF03054">
    <property type="entry name" value="tRNA_Me_trans"/>
    <property type="match status" value="1"/>
</dbReference>
<comment type="function">
    <text evidence="9">Catalyzes the 2-thiolation of uridine at the wobble position (U34) of tRNA, leading to the formation of s(2)U34.</text>
</comment>
<name>A0ABP9FFY5_9FLAO</name>
<dbReference type="Gene3D" id="3.40.50.620">
    <property type="entry name" value="HUPs"/>
    <property type="match status" value="1"/>
</dbReference>
<feature type="active site" description="Cysteine persulfide intermediate" evidence="9">
    <location>
        <position position="200"/>
    </location>
</feature>
<keyword evidence="9" id="KW-0963">Cytoplasm</keyword>
<protein>
    <recommendedName>
        <fullName evidence="9">tRNA-specific 2-thiouridylase MnmA</fullName>
        <ecNumber evidence="9">2.8.1.13</ecNumber>
    </recommendedName>
</protein>
<comment type="subcellular location">
    <subcellularLocation>
        <location evidence="9">Cytoplasm</location>
    </subcellularLocation>
</comment>
<keyword evidence="4 9" id="KW-0547">Nucleotide-binding</keyword>
<comment type="catalytic activity">
    <reaction evidence="8 9">
        <text>S-sulfanyl-L-cysteinyl-[protein] + uridine(34) in tRNA + AH2 + ATP = 2-thiouridine(34) in tRNA + L-cysteinyl-[protein] + A + AMP + diphosphate + H(+)</text>
        <dbReference type="Rhea" id="RHEA:47032"/>
        <dbReference type="Rhea" id="RHEA-COMP:10131"/>
        <dbReference type="Rhea" id="RHEA-COMP:11726"/>
        <dbReference type="Rhea" id="RHEA-COMP:11727"/>
        <dbReference type="Rhea" id="RHEA-COMP:11728"/>
        <dbReference type="ChEBI" id="CHEBI:13193"/>
        <dbReference type="ChEBI" id="CHEBI:15378"/>
        <dbReference type="ChEBI" id="CHEBI:17499"/>
        <dbReference type="ChEBI" id="CHEBI:29950"/>
        <dbReference type="ChEBI" id="CHEBI:30616"/>
        <dbReference type="ChEBI" id="CHEBI:33019"/>
        <dbReference type="ChEBI" id="CHEBI:61963"/>
        <dbReference type="ChEBI" id="CHEBI:65315"/>
        <dbReference type="ChEBI" id="CHEBI:87170"/>
        <dbReference type="ChEBI" id="CHEBI:456215"/>
        <dbReference type="EC" id="2.8.1.13"/>
    </reaction>
</comment>
<keyword evidence="1 9" id="KW-0820">tRNA-binding</keyword>
<dbReference type="RefSeq" id="WP_345274833.1">
    <property type="nucleotide sequence ID" value="NZ_BAABJH010000007.1"/>
</dbReference>
<keyword evidence="2 9" id="KW-0808">Transferase</keyword>
<dbReference type="Pfam" id="PF20258">
    <property type="entry name" value="tRNA_Me_trans_C"/>
    <property type="match status" value="1"/>
</dbReference>
<feature type="binding site" evidence="9">
    <location>
        <begin position="7"/>
        <end position="14"/>
    </location>
    <ligand>
        <name>ATP</name>
        <dbReference type="ChEBI" id="CHEBI:30616"/>
    </ligand>
</feature>
<accession>A0ABP9FFY5</accession>
<dbReference type="InterPro" id="IPR046884">
    <property type="entry name" value="MnmA-like_central"/>
</dbReference>
<dbReference type="PANTHER" id="PTHR11933">
    <property type="entry name" value="TRNA 5-METHYLAMINOMETHYL-2-THIOURIDYLATE -METHYLTRANSFERASE"/>
    <property type="match status" value="1"/>
</dbReference>
<evidence type="ECO:0000313" key="13">
    <source>
        <dbReference type="Proteomes" id="UP001500433"/>
    </source>
</evidence>
<feature type="binding site" evidence="9">
    <location>
        <position position="124"/>
    </location>
    <ligand>
        <name>ATP</name>
        <dbReference type="ChEBI" id="CHEBI:30616"/>
    </ligand>
</feature>
<evidence type="ECO:0000256" key="6">
    <source>
        <dbReference type="ARBA" id="ARBA00022884"/>
    </source>
</evidence>
<dbReference type="Proteomes" id="UP001500433">
    <property type="component" value="Unassembled WGS sequence"/>
</dbReference>
<dbReference type="PANTHER" id="PTHR11933:SF5">
    <property type="entry name" value="MITOCHONDRIAL TRNA-SPECIFIC 2-THIOURIDYLASE 1"/>
    <property type="match status" value="1"/>
</dbReference>
<feature type="site" description="Interaction with tRNA" evidence="9">
    <location>
        <position position="125"/>
    </location>
</feature>
<dbReference type="NCBIfam" id="TIGR00420">
    <property type="entry name" value="trmU"/>
    <property type="match status" value="1"/>
</dbReference>
<evidence type="ECO:0000256" key="8">
    <source>
        <dbReference type="ARBA" id="ARBA00051542"/>
    </source>
</evidence>
<sequence length="395" mass="44653">MKRVVIGLSGGVDSSVAAYLLKQQGYEVIGLFMKNWHDDSVTISNECPWLDDSNDAMLVAEKLGVPFQTVDLSEQYKERIVDYMFHEYEKGRTPNPDVLCNREIKFDVFMDIALELGADFVATGHYCRKGTIQKEGKDIYQLLAGVDGNKDQSYFLCQLSQEQLAKSLFPIGELTKPQVREIAMELDLVTAEKKDSQGLCFIGKVKLPDFLQQQLKPKEGVIVEVPKEQDVFVQAEPEFNSTEEKLAYLSRKIDYKIDDGKIVGKHQGAHYFTKGQRKGLAVGGTIEPLFVIDTDVDENVIYTGQGKEHPGLYKKALFVTNEELHWVREDLTLKVDETMTVKARIRYRQALESATLYKVDSGLYVEFDNPQSAITEGQFVAWYKEDELIGSGVIS</sequence>
<dbReference type="SUPFAM" id="SSF52402">
    <property type="entry name" value="Adenine nucleotide alpha hydrolases-like"/>
    <property type="match status" value="1"/>
</dbReference>
<comment type="similarity">
    <text evidence="9">Belongs to the MnmA/TRMU family.</text>
</comment>
<evidence type="ECO:0000256" key="2">
    <source>
        <dbReference type="ARBA" id="ARBA00022679"/>
    </source>
</evidence>
<dbReference type="NCBIfam" id="NF001138">
    <property type="entry name" value="PRK00143.1"/>
    <property type="match status" value="1"/>
</dbReference>
<evidence type="ECO:0000256" key="5">
    <source>
        <dbReference type="ARBA" id="ARBA00022840"/>
    </source>
</evidence>
<dbReference type="InterPro" id="IPR014729">
    <property type="entry name" value="Rossmann-like_a/b/a_fold"/>
</dbReference>
<dbReference type="HAMAP" id="MF_00144">
    <property type="entry name" value="tRNA_thiouridyl_MnmA"/>
    <property type="match status" value="1"/>
</dbReference>
<dbReference type="Gene3D" id="2.30.30.280">
    <property type="entry name" value="Adenine nucleotide alpha hydrolases-like domains"/>
    <property type="match status" value="1"/>
</dbReference>
<feature type="region of interest" description="Interaction with target base in tRNA" evidence="9">
    <location>
        <begin position="95"/>
        <end position="97"/>
    </location>
</feature>
<feature type="region of interest" description="Interaction with tRNA" evidence="9">
    <location>
        <begin position="150"/>
        <end position="152"/>
    </location>
</feature>
<evidence type="ECO:0000256" key="9">
    <source>
        <dbReference type="HAMAP-Rule" id="MF_00144"/>
    </source>
</evidence>
<dbReference type="InterPro" id="IPR046885">
    <property type="entry name" value="MnmA-like_C"/>
</dbReference>
<organism evidence="12 13">
    <name type="scientific">Flaviramulus aquimarinus</name>
    <dbReference type="NCBI Taxonomy" id="1170456"/>
    <lineage>
        <taxon>Bacteria</taxon>
        <taxon>Pseudomonadati</taxon>
        <taxon>Bacteroidota</taxon>
        <taxon>Flavobacteriia</taxon>
        <taxon>Flavobacteriales</taxon>
        <taxon>Flavobacteriaceae</taxon>
        <taxon>Flaviramulus</taxon>
    </lineage>
</organism>
<evidence type="ECO:0000256" key="4">
    <source>
        <dbReference type="ARBA" id="ARBA00022741"/>
    </source>
</evidence>
<feature type="binding site" evidence="9">
    <location>
        <position position="33"/>
    </location>
    <ligand>
        <name>ATP</name>
        <dbReference type="ChEBI" id="CHEBI:30616"/>
    </ligand>
</feature>
<evidence type="ECO:0000256" key="3">
    <source>
        <dbReference type="ARBA" id="ARBA00022694"/>
    </source>
</evidence>
<evidence type="ECO:0000313" key="12">
    <source>
        <dbReference type="EMBL" id="GAA4901093.1"/>
    </source>
</evidence>
<keyword evidence="7" id="KW-1015">Disulfide bond</keyword>
<dbReference type="InterPro" id="IPR004506">
    <property type="entry name" value="MnmA-like"/>
</dbReference>
<dbReference type="Pfam" id="PF20259">
    <property type="entry name" value="tRNA_Me_trans_M"/>
    <property type="match status" value="1"/>
</dbReference>
<evidence type="ECO:0000256" key="1">
    <source>
        <dbReference type="ARBA" id="ARBA00022555"/>
    </source>
</evidence>
<comment type="caution">
    <text evidence="9">Lacks conserved residue(s) required for the propagation of feature annotation.</text>
</comment>
<dbReference type="CDD" id="cd01998">
    <property type="entry name" value="MnmA_TRMU-like"/>
    <property type="match status" value="1"/>
</dbReference>
<dbReference type="EC" id="2.8.1.13" evidence="9"/>